<organism evidence="9 10">
    <name type="scientific">Pseudonocardia adelaidensis</name>
    <dbReference type="NCBI Taxonomy" id="648754"/>
    <lineage>
        <taxon>Bacteria</taxon>
        <taxon>Bacillati</taxon>
        <taxon>Actinomycetota</taxon>
        <taxon>Actinomycetes</taxon>
        <taxon>Pseudonocardiales</taxon>
        <taxon>Pseudonocardiaceae</taxon>
        <taxon>Pseudonocardia</taxon>
    </lineage>
</organism>
<dbReference type="Proteomes" id="UP001500804">
    <property type="component" value="Unassembled WGS sequence"/>
</dbReference>
<proteinExistence type="inferred from homology"/>
<feature type="domain" description="Acyl-CoA dehydrogenase/oxidase N-terminal" evidence="8">
    <location>
        <begin position="2"/>
        <end position="118"/>
    </location>
</feature>
<evidence type="ECO:0000256" key="2">
    <source>
        <dbReference type="ARBA" id="ARBA00009347"/>
    </source>
</evidence>
<evidence type="ECO:0000259" key="7">
    <source>
        <dbReference type="Pfam" id="PF00441"/>
    </source>
</evidence>
<comment type="cofactor">
    <cofactor evidence="1">
        <name>FAD</name>
        <dbReference type="ChEBI" id="CHEBI:57692"/>
    </cofactor>
</comment>
<evidence type="ECO:0000313" key="10">
    <source>
        <dbReference type="Proteomes" id="UP001500804"/>
    </source>
</evidence>
<dbReference type="Pfam" id="PF00441">
    <property type="entry name" value="Acyl-CoA_dh_1"/>
    <property type="match status" value="1"/>
</dbReference>
<dbReference type="PANTHER" id="PTHR43292">
    <property type="entry name" value="ACYL-COA DEHYDROGENASE"/>
    <property type="match status" value="1"/>
</dbReference>
<feature type="region of interest" description="Disordered" evidence="6">
    <location>
        <begin position="145"/>
        <end position="172"/>
    </location>
</feature>
<evidence type="ECO:0000256" key="4">
    <source>
        <dbReference type="ARBA" id="ARBA00022827"/>
    </source>
</evidence>
<name>A0ABP9P5Q8_9PSEU</name>
<sequence>METTAFRAEVRSLVADLVPPGWTGIGDLPEDEAVTFRARAGAAAAERGWVAPMWPAEYSGAGLGPAALIVLVEELTGAGTPFGSDSDAFGISMLGNTMLRWSAPELLRRFLPRIVSGEYVFAHGFSEPEPGPTWRRSRCAPSATVRSGCSTSRSSGRPLRTSRTGCSSSRGRIGTCPRTAGSRCCSSRSTSRASTSGRSATSRARPAFKEVLGDRARTGAGLVVGEVDRGWAVAMTLLGFERGETAIHAPIRFRNELDRLVVLVRERGLDTDPDVRRHRPGRAPPDRLVLRCHGRRTAAALLAGGEPGPEAAPFKLLWSEYHRVVTELALDVLGLDALAPTGRRSANWYQTDDPGAANSVASWTSVYLNARAGTIYAGSSQVQRNIVAELLLGLPKEPRLTA</sequence>
<keyword evidence="10" id="KW-1185">Reference proteome</keyword>
<comment type="caution">
    <text evidence="9">The sequence shown here is derived from an EMBL/GenBank/DDBJ whole genome shotgun (WGS) entry which is preliminary data.</text>
</comment>
<feature type="region of interest" description="Disordered" evidence="6">
    <location>
        <begin position="184"/>
        <end position="204"/>
    </location>
</feature>
<keyword evidence="5" id="KW-0560">Oxidoreductase</keyword>
<dbReference type="InterPro" id="IPR009100">
    <property type="entry name" value="AcylCoA_DH/oxidase_NM_dom_sf"/>
</dbReference>
<evidence type="ECO:0000259" key="8">
    <source>
        <dbReference type="Pfam" id="PF02771"/>
    </source>
</evidence>
<evidence type="ECO:0000256" key="6">
    <source>
        <dbReference type="SAM" id="MobiDB-lite"/>
    </source>
</evidence>
<dbReference type="InterPro" id="IPR036250">
    <property type="entry name" value="AcylCo_DH-like_C"/>
</dbReference>
<feature type="domain" description="Acyl-CoA dehydrogenase/oxidase C-terminal" evidence="7">
    <location>
        <begin position="228"/>
        <end position="391"/>
    </location>
</feature>
<dbReference type="InterPro" id="IPR037069">
    <property type="entry name" value="AcylCoA_DH/ox_N_sf"/>
</dbReference>
<keyword evidence="3" id="KW-0285">Flavoprotein</keyword>
<dbReference type="InterPro" id="IPR009075">
    <property type="entry name" value="AcylCo_DH/oxidase_C"/>
</dbReference>
<feature type="compositionally biased region" description="Low complexity" evidence="6">
    <location>
        <begin position="146"/>
        <end position="172"/>
    </location>
</feature>
<dbReference type="Pfam" id="PF02771">
    <property type="entry name" value="Acyl-CoA_dh_N"/>
    <property type="match status" value="1"/>
</dbReference>
<dbReference type="InterPro" id="IPR013786">
    <property type="entry name" value="AcylCoA_DH/ox_N"/>
</dbReference>
<dbReference type="InterPro" id="IPR052161">
    <property type="entry name" value="Mycobact_Acyl-CoA_DH"/>
</dbReference>
<protein>
    <recommendedName>
        <fullName evidence="11">Alkylation response protein AidB-like acyl-CoA dehydrogenase</fullName>
    </recommendedName>
</protein>
<gene>
    <name evidence="9" type="ORF">GCM10023320_79580</name>
</gene>
<evidence type="ECO:0000313" key="9">
    <source>
        <dbReference type="EMBL" id="GAA5141076.1"/>
    </source>
</evidence>
<reference evidence="10" key="1">
    <citation type="journal article" date="2019" name="Int. J. Syst. Evol. Microbiol.">
        <title>The Global Catalogue of Microorganisms (GCM) 10K type strain sequencing project: providing services to taxonomists for standard genome sequencing and annotation.</title>
        <authorList>
            <consortium name="The Broad Institute Genomics Platform"/>
            <consortium name="The Broad Institute Genome Sequencing Center for Infectious Disease"/>
            <person name="Wu L."/>
            <person name="Ma J."/>
        </authorList>
    </citation>
    <scope>NUCLEOTIDE SEQUENCE [LARGE SCALE GENOMIC DNA]</scope>
    <source>
        <strain evidence="10">JCM 18302</strain>
    </source>
</reference>
<evidence type="ECO:0000256" key="5">
    <source>
        <dbReference type="ARBA" id="ARBA00023002"/>
    </source>
</evidence>
<keyword evidence="4" id="KW-0274">FAD</keyword>
<dbReference type="SUPFAM" id="SSF47203">
    <property type="entry name" value="Acyl-CoA dehydrogenase C-terminal domain-like"/>
    <property type="match status" value="1"/>
</dbReference>
<dbReference type="SUPFAM" id="SSF56645">
    <property type="entry name" value="Acyl-CoA dehydrogenase NM domain-like"/>
    <property type="match status" value="1"/>
</dbReference>
<dbReference type="Gene3D" id="1.20.140.10">
    <property type="entry name" value="Butyryl-CoA Dehydrogenase, subunit A, domain 3"/>
    <property type="match status" value="1"/>
</dbReference>
<dbReference type="PANTHER" id="PTHR43292:SF3">
    <property type="entry name" value="ACYL-COA DEHYDROGENASE FADE29"/>
    <property type="match status" value="1"/>
</dbReference>
<accession>A0ABP9P5Q8</accession>
<dbReference type="EMBL" id="BAABJO010000051">
    <property type="protein sequence ID" value="GAA5141076.1"/>
    <property type="molecule type" value="Genomic_DNA"/>
</dbReference>
<evidence type="ECO:0008006" key="11">
    <source>
        <dbReference type="Google" id="ProtNLM"/>
    </source>
</evidence>
<comment type="similarity">
    <text evidence="2">Belongs to the acyl-CoA dehydrogenase family.</text>
</comment>
<evidence type="ECO:0000256" key="3">
    <source>
        <dbReference type="ARBA" id="ARBA00022630"/>
    </source>
</evidence>
<dbReference type="Gene3D" id="1.10.540.10">
    <property type="entry name" value="Acyl-CoA dehydrogenase/oxidase, N-terminal domain"/>
    <property type="match status" value="1"/>
</dbReference>
<evidence type="ECO:0000256" key="1">
    <source>
        <dbReference type="ARBA" id="ARBA00001974"/>
    </source>
</evidence>